<organism evidence="1 2">
    <name type="scientific">Pluteus cervinus</name>
    <dbReference type="NCBI Taxonomy" id="181527"/>
    <lineage>
        <taxon>Eukaryota</taxon>
        <taxon>Fungi</taxon>
        <taxon>Dikarya</taxon>
        <taxon>Basidiomycota</taxon>
        <taxon>Agaricomycotina</taxon>
        <taxon>Agaricomycetes</taxon>
        <taxon>Agaricomycetidae</taxon>
        <taxon>Agaricales</taxon>
        <taxon>Pluteineae</taxon>
        <taxon>Pluteaceae</taxon>
        <taxon>Pluteus</taxon>
    </lineage>
</organism>
<evidence type="ECO:0000313" key="1">
    <source>
        <dbReference type="EMBL" id="TFK69577.1"/>
    </source>
</evidence>
<feature type="non-terminal residue" evidence="1">
    <location>
        <position position="1"/>
    </location>
</feature>
<proteinExistence type="predicted"/>
<sequence length="381" mass="41899">FLNLMVADLIQATGGLLNIKWVINASITEGPLCLTQGVLKQVGDVGVALTIAVQTFSVLALRWHMPQFVSRILIAVIWIFIFLAVTVGELAHKGHYYGNTGYWCWILAQYRSERIALEYFWMWFAAFLMLILYGILALVMRGVISIHSEDVEDRLQEDEDGNRIGGTSLLVNDDEEQQAKAIAGLMLFYPAVYIICIVPAATVRWLVFNGHNVPAAATVFGSIIFSLSGFFNGMLYRYTRPELVTGPKDDIIATVHDRTVQSDSFSQSSQSSGPKGLGYLPAAADFNPSPSTEMATIHVVPAVDGNPRRLQPQPHSRAKHRGSRSKPGYGRRDIEHHNMTSIGGILSSDRSRHPAYSVPSPTSTSPSSSSFPSDRGTENLS</sequence>
<evidence type="ECO:0000313" key="2">
    <source>
        <dbReference type="Proteomes" id="UP000308600"/>
    </source>
</evidence>
<accession>A0ACD3AX65</accession>
<keyword evidence="2" id="KW-1185">Reference proteome</keyword>
<dbReference type="EMBL" id="ML208328">
    <property type="protein sequence ID" value="TFK69577.1"/>
    <property type="molecule type" value="Genomic_DNA"/>
</dbReference>
<reference evidence="1 2" key="1">
    <citation type="journal article" date="2019" name="Nat. Ecol. Evol.">
        <title>Megaphylogeny resolves global patterns of mushroom evolution.</title>
        <authorList>
            <person name="Varga T."/>
            <person name="Krizsan K."/>
            <person name="Foldi C."/>
            <person name="Dima B."/>
            <person name="Sanchez-Garcia M."/>
            <person name="Sanchez-Ramirez S."/>
            <person name="Szollosi G.J."/>
            <person name="Szarkandi J.G."/>
            <person name="Papp V."/>
            <person name="Albert L."/>
            <person name="Andreopoulos W."/>
            <person name="Angelini C."/>
            <person name="Antonin V."/>
            <person name="Barry K.W."/>
            <person name="Bougher N.L."/>
            <person name="Buchanan P."/>
            <person name="Buyck B."/>
            <person name="Bense V."/>
            <person name="Catcheside P."/>
            <person name="Chovatia M."/>
            <person name="Cooper J."/>
            <person name="Damon W."/>
            <person name="Desjardin D."/>
            <person name="Finy P."/>
            <person name="Geml J."/>
            <person name="Haridas S."/>
            <person name="Hughes K."/>
            <person name="Justo A."/>
            <person name="Karasinski D."/>
            <person name="Kautmanova I."/>
            <person name="Kiss B."/>
            <person name="Kocsube S."/>
            <person name="Kotiranta H."/>
            <person name="LaButti K.M."/>
            <person name="Lechner B.E."/>
            <person name="Liimatainen K."/>
            <person name="Lipzen A."/>
            <person name="Lukacs Z."/>
            <person name="Mihaltcheva S."/>
            <person name="Morgado L.N."/>
            <person name="Niskanen T."/>
            <person name="Noordeloos M.E."/>
            <person name="Ohm R.A."/>
            <person name="Ortiz-Santana B."/>
            <person name="Ovrebo C."/>
            <person name="Racz N."/>
            <person name="Riley R."/>
            <person name="Savchenko A."/>
            <person name="Shiryaev A."/>
            <person name="Soop K."/>
            <person name="Spirin V."/>
            <person name="Szebenyi C."/>
            <person name="Tomsovsky M."/>
            <person name="Tulloss R.E."/>
            <person name="Uehling J."/>
            <person name="Grigoriev I.V."/>
            <person name="Vagvolgyi C."/>
            <person name="Papp T."/>
            <person name="Martin F.M."/>
            <person name="Miettinen O."/>
            <person name="Hibbett D.S."/>
            <person name="Nagy L.G."/>
        </authorList>
    </citation>
    <scope>NUCLEOTIDE SEQUENCE [LARGE SCALE GENOMIC DNA]</scope>
    <source>
        <strain evidence="1 2">NL-1719</strain>
    </source>
</reference>
<name>A0ACD3AX65_9AGAR</name>
<protein>
    <submittedName>
        <fullName evidence="1">Uncharacterized protein</fullName>
    </submittedName>
</protein>
<dbReference type="Proteomes" id="UP000308600">
    <property type="component" value="Unassembled WGS sequence"/>
</dbReference>
<gene>
    <name evidence="1" type="ORF">BDN72DRAFT_767748</name>
</gene>